<evidence type="ECO:0000256" key="2">
    <source>
        <dbReference type="SAM" id="Phobius"/>
    </source>
</evidence>
<organism evidence="4 5">
    <name type="scientific">Erinaceus europaeus</name>
    <name type="common">Western European hedgehog</name>
    <dbReference type="NCBI Taxonomy" id="9365"/>
    <lineage>
        <taxon>Eukaryota</taxon>
        <taxon>Metazoa</taxon>
        <taxon>Chordata</taxon>
        <taxon>Craniata</taxon>
        <taxon>Vertebrata</taxon>
        <taxon>Euteleostomi</taxon>
        <taxon>Mammalia</taxon>
        <taxon>Eutheria</taxon>
        <taxon>Laurasiatheria</taxon>
        <taxon>Eulipotyphla</taxon>
        <taxon>Erinaceidae</taxon>
        <taxon>Erinaceinae</taxon>
        <taxon>Erinaceus</taxon>
    </lineage>
</organism>
<dbReference type="FunCoup" id="A0A1S3A9G3">
    <property type="interactions" value="2"/>
</dbReference>
<gene>
    <name evidence="5" type="primary">GFY</name>
</gene>
<feature type="compositionally biased region" description="Low complexity" evidence="1">
    <location>
        <begin position="18"/>
        <end position="54"/>
    </location>
</feature>
<dbReference type="OrthoDB" id="9837867at2759"/>
<feature type="region of interest" description="Disordered" evidence="1">
    <location>
        <begin position="458"/>
        <end position="498"/>
    </location>
</feature>
<reference evidence="4" key="1">
    <citation type="submission" date="2025-05" db="UniProtKB">
        <authorList>
            <consortium name="RefSeq"/>
        </authorList>
    </citation>
    <scope>NUCLEOTIDE SEQUENCE [LARGE SCALE GENOMIC DNA]</scope>
</reference>
<protein>
    <submittedName>
        <fullName evidence="5">Golgi-associated olfactory signaling regulator</fullName>
    </submittedName>
</protein>
<feature type="compositionally biased region" description="Polar residues" evidence="1">
    <location>
        <begin position="93"/>
        <end position="109"/>
    </location>
</feature>
<dbReference type="RefSeq" id="XP_007531413.2">
    <property type="nucleotide sequence ID" value="XM_007531351.2"/>
</dbReference>
<name>A0A1S3A9G3_ERIEU</name>
<feature type="transmembrane region" description="Helical" evidence="2">
    <location>
        <begin position="393"/>
        <end position="412"/>
    </location>
</feature>
<keyword evidence="2" id="KW-0812">Transmembrane</keyword>
<evidence type="ECO:0000313" key="5">
    <source>
        <dbReference type="RefSeq" id="XP_007531413.2"/>
    </source>
</evidence>
<evidence type="ECO:0000313" key="4">
    <source>
        <dbReference type="Proteomes" id="UP001652624"/>
    </source>
</evidence>
<dbReference type="Proteomes" id="UP001652624">
    <property type="component" value="Chromosome 2"/>
</dbReference>
<keyword evidence="4" id="KW-1185">Reference proteome</keyword>
<feature type="compositionally biased region" description="Low complexity" evidence="1">
    <location>
        <begin position="286"/>
        <end position="299"/>
    </location>
</feature>
<feature type="compositionally biased region" description="Pro residues" evidence="1">
    <location>
        <begin position="464"/>
        <end position="479"/>
    </location>
</feature>
<feature type="chain" id="PRO_5046571941" evidence="3">
    <location>
        <begin position="23"/>
        <end position="498"/>
    </location>
</feature>
<feature type="region of interest" description="Disordered" evidence="1">
    <location>
        <begin position="18"/>
        <end position="361"/>
    </location>
</feature>
<dbReference type="CTD" id="100507003"/>
<proteinExistence type="predicted"/>
<dbReference type="InParanoid" id="A0A1S3A9G3"/>
<evidence type="ECO:0000256" key="3">
    <source>
        <dbReference type="SAM" id="SignalP"/>
    </source>
</evidence>
<dbReference type="GeneID" id="103120865"/>
<keyword evidence="3" id="KW-0732">Signal</keyword>
<keyword evidence="2" id="KW-1133">Transmembrane helix</keyword>
<keyword evidence="2" id="KW-0472">Membrane</keyword>
<feature type="compositionally biased region" description="Polar residues" evidence="1">
    <location>
        <begin position="171"/>
        <end position="181"/>
    </location>
</feature>
<feature type="compositionally biased region" description="Low complexity" evidence="1">
    <location>
        <begin position="330"/>
        <end position="347"/>
    </location>
</feature>
<accession>A0A1S3A9G3</accession>
<evidence type="ECO:0000256" key="1">
    <source>
        <dbReference type="SAM" id="MobiDB-lite"/>
    </source>
</evidence>
<feature type="signal peptide" evidence="3">
    <location>
        <begin position="1"/>
        <end position="22"/>
    </location>
</feature>
<sequence length="498" mass="51982">MKSLGSILFLLTVLLAGPGSKAAPSASPSVGPDFPETSQSSASSPQASENSAPQTTGVDDGPEPSRTPQAVSPESAPLGPTDTPKPGLPDTPFPQSSETPQNTSLNASLSEPLAITQINPSNMTYPEPSEPPKPDPTEMPQTESSDTPKTHPAFPEPTQAQHQESPEIPKLNSTETSNTEPPVTPSPGPTKALHLRSPATQNPDTSEAPHSESSQAVHTGPPEAPPSESHGNLSPTKIPPNKVPTAPQQGATEMPTASPPEVTWTPHLEASAPAQDSAALTELSLSPQPQAPTATQPSSLALPTQDSPGTIELTAPLNASPKGPAALPLSARIAGPPAPPASASQPAPATPRGPQRRSRGERVNTIIVVERVEEKGVALAGRPRGAAGGTLCLFLAGTGLLVAIFLLLWCLYRRASRHRPFAHHRLPSDDEPVMHLDAPKDPYDLYFYAPDAWVPSHIATKQPPSTPPLPPKLPPPPRGGRPQRLEPLSPATLPNNFV</sequence>
<dbReference type="AlphaFoldDB" id="A0A1S3A9G3"/>
<reference evidence="5" key="2">
    <citation type="submission" date="2025-08" db="UniProtKB">
        <authorList>
            <consortium name="RefSeq"/>
        </authorList>
    </citation>
    <scope>IDENTIFICATION</scope>
</reference>
<dbReference type="eggNOG" id="ENOG502RMAY">
    <property type="taxonomic scope" value="Eukaryota"/>
</dbReference>